<evidence type="ECO:0000256" key="2">
    <source>
        <dbReference type="ARBA" id="ARBA00022801"/>
    </source>
</evidence>
<dbReference type="Gene3D" id="3.90.1300.10">
    <property type="entry name" value="Amidase signature (AS) domain"/>
    <property type="match status" value="1"/>
</dbReference>
<dbReference type="PANTHER" id="PTHR46072:SF2">
    <property type="entry name" value="AMIDASE (EUROFUNG)"/>
    <property type="match status" value="1"/>
</dbReference>
<evidence type="ECO:0000313" key="4">
    <source>
        <dbReference type="EMBL" id="KAL1889651.1"/>
    </source>
</evidence>
<protein>
    <recommendedName>
        <fullName evidence="3">Amidase domain-containing protein</fullName>
    </recommendedName>
</protein>
<dbReference type="InterPro" id="IPR036928">
    <property type="entry name" value="AS_sf"/>
</dbReference>
<keyword evidence="2" id="KW-0378">Hydrolase</keyword>
<comment type="caution">
    <text evidence="4">The sequence shown here is derived from an EMBL/GenBank/DDBJ whole genome shotgun (WGS) entry which is preliminary data.</text>
</comment>
<feature type="domain" description="Amidase" evidence="3">
    <location>
        <begin position="53"/>
        <end position="161"/>
    </location>
</feature>
<evidence type="ECO:0000256" key="1">
    <source>
        <dbReference type="ARBA" id="ARBA00009199"/>
    </source>
</evidence>
<evidence type="ECO:0000313" key="5">
    <source>
        <dbReference type="Proteomes" id="UP001583186"/>
    </source>
</evidence>
<dbReference type="Pfam" id="PF01425">
    <property type="entry name" value="Amidase"/>
    <property type="match status" value="1"/>
</dbReference>
<dbReference type="Proteomes" id="UP001583186">
    <property type="component" value="Unassembled WGS sequence"/>
</dbReference>
<dbReference type="SUPFAM" id="SSF75304">
    <property type="entry name" value="Amidase signature (AS) enzymes"/>
    <property type="match status" value="1"/>
</dbReference>
<dbReference type="EMBL" id="JAWCUI010000071">
    <property type="protein sequence ID" value="KAL1889651.1"/>
    <property type="molecule type" value="Genomic_DNA"/>
</dbReference>
<accession>A0ABR3YMX3</accession>
<name>A0ABR3YMX3_9PEZI</name>
<dbReference type="PANTHER" id="PTHR46072">
    <property type="entry name" value="AMIDASE-RELATED-RELATED"/>
    <property type="match status" value="1"/>
</dbReference>
<sequence>MVYFQRTTKARDAKLYGVAPSGALSSRGLEITGARDATELLAQIHSGAWTAEEVTLAFCKRAITAHQHVNCIVDNDMEAAVERARELDRHFQRTDKNLVGPLHCLPVSIKDLTVVKVLRYTMGYVSWVDNISEEDAVLIETLHISGAVIFVKTTMPQSRMPIDHMWMDVAILNR</sequence>
<dbReference type="InterPro" id="IPR023631">
    <property type="entry name" value="Amidase_dom"/>
</dbReference>
<proteinExistence type="inferred from homology"/>
<comment type="similarity">
    <text evidence="1">Belongs to the amidase family.</text>
</comment>
<gene>
    <name evidence="4" type="ORF">Sste5346_008770</name>
</gene>
<evidence type="ECO:0000259" key="3">
    <source>
        <dbReference type="Pfam" id="PF01425"/>
    </source>
</evidence>
<organism evidence="4 5">
    <name type="scientific">Sporothrix stenoceras</name>
    <dbReference type="NCBI Taxonomy" id="5173"/>
    <lineage>
        <taxon>Eukaryota</taxon>
        <taxon>Fungi</taxon>
        <taxon>Dikarya</taxon>
        <taxon>Ascomycota</taxon>
        <taxon>Pezizomycotina</taxon>
        <taxon>Sordariomycetes</taxon>
        <taxon>Sordariomycetidae</taxon>
        <taxon>Ophiostomatales</taxon>
        <taxon>Ophiostomataceae</taxon>
        <taxon>Sporothrix</taxon>
    </lineage>
</organism>
<reference evidence="4 5" key="1">
    <citation type="journal article" date="2024" name="IMA Fungus">
        <title>IMA Genome - F19 : A genome assembly and annotation guide to empower mycologists, including annotated draft genome sequences of Ceratocystis pirilliformis, Diaporthe australafricana, Fusarium ophioides, Paecilomyces lecythidis, and Sporothrix stenoceras.</title>
        <authorList>
            <person name="Aylward J."/>
            <person name="Wilson A.M."/>
            <person name="Visagie C.M."/>
            <person name="Spraker J."/>
            <person name="Barnes I."/>
            <person name="Buitendag C."/>
            <person name="Ceriani C."/>
            <person name="Del Mar Angel L."/>
            <person name="du Plessis D."/>
            <person name="Fuchs T."/>
            <person name="Gasser K."/>
            <person name="Kramer D."/>
            <person name="Li W."/>
            <person name="Munsamy K."/>
            <person name="Piso A."/>
            <person name="Price J.L."/>
            <person name="Sonnekus B."/>
            <person name="Thomas C."/>
            <person name="van der Nest A."/>
            <person name="van Dijk A."/>
            <person name="van Heerden A."/>
            <person name="van Vuuren N."/>
            <person name="Yilmaz N."/>
            <person name="Duong T.A."/>
            <person name="van der Merwe N.A."/>
            <person name="Wingfield M.J."/>
            <person name="Wingfield B.D."/>
        </authorList>
    </citation>
    <scope>NUCLEOTIDE SEQUENCE [LARGE SCALE GENOMIC DNA]</scope>
    <source>
        <strain evidence="4 5">CMW 5346</strain>
    </source>
</reference>
<keyword evidence="5" id="KW-1185">Reference proteome</keyword>